<accession>A0ABR6RD61</accession>
<dbReference type="InterPro" id="IPR036817">
    <property type="entry name" value="Transthyretin/HIU_hydrolase_sf"/>
</dbReference>
<dbReference type="Gene3D" id="2.60.40.180">
    <property type="entry name" value="Transthyretin/hydroxyisourate hydrolase domain"/>
    <property type="match status" value="1"/>
</dbReference>
<dbReference type="EMBL" id="JACHKZ010000005">
    <property type="protein sequence ID" value="MBB6577076.1"/>
    <property type="molecule type" value="Genomic_DNA"/>
</dbReference>
<dbReference type="EC" id="3.5.2.17" evidence="3"/>
<dbReference type="PROSITE" id="PS51318">
    <property type="entry name" value="TAT"/>
    <property type="match status" value="1"/>
</dbReference>
<comment type="caution">
    <text evidence="3">The sequence shown here is derived from an EMBL/GenBank/DDBJ whole genome shotgun (WGS) entry which is preliminary data.</text>
</comment>
<dbReference type="RefSeq" id="WP_184706183.1">
    <property type="nucleotide sequence ID" value="NZ_JACHKZ010000005.1"/>
</dbReference>
<name>A0ABR6RD61_9BURK</name>
<sequence>MTQTSHSSTPQCAQPQGGLPQIGLPQAPARRQFALSSLALGASALVAARGALAADAPAAPAQGTGPIVLHGASPRLTVHTIDTYHGMAATGLRIDFSRWDGDAYVLVRSFTINANGRADEPLLIDDSYRTGRYELLLHVDAYFAAKGAQLPRPPFLSKLPVRFQITNAAERIHLPIQFGPWSYTYSRGS</sequence>
<keyword evidence="3" id="KW-0378">Hydrolase</keyword>
<keyword evidence="4" id="KW-1185">Reference proteome</keyword>
<dbReference type="Proteomes" id="UP000562492">
    <property type="component" value="Unassembled WGS sequence"/>
</dbReference>
<feature type="region of interest" description="Disordered" evidence="1">
    <location>
        <begin position="1"/>
        <end position="23"/>
    </location>
</feature>
<dbReference type="InterPro" id="IPR023416">
    <property type="entry name" value="Transthyretin/HIU_hydrolase_d"/>
</dbReference>
<feature type="domain" description="Transthyretin/hydroxyisourate hydrolase" evidence="2">
    <location>
        <begin position="76"/>
        <end position="188"/>
    </location>
</feature>
<dbReference type="SUPFAM" id="SSF49472">
    <property type="entry name" value="Transthyretin (synonym: prealbumin)"/>
    <property type="match status" value="1"/>
</dbReference>
<dbReference type="InterPro" id="IPR006311">
    <property type="entry name" value="TAT_signal"/>
</dbReference>
<dbReference type="PANTHER" id="PTHR10395">
    <property type="entry name" value="URICASE AND TRANSTHYRETIN-RELATED"/>
    <property type="match status" value="1"/>
</dbReference>
<evidence type="ECO:0000256" key="1">
    <source>
        <dbReference type="SAM" id="MobiDB-lite"/>
    </source>
</evidence>
<proteinExistence type="predicted"/>
<evidence type="ECO:0000313" key="3">
    <source>
        <dbReference type="EMBL" id="MBB6577076.1"/>
    </source>
</evidence>
<organism evidence="3 4">
    <name type="scientific">Comamonas odontotermitis</name>
    <dbReference type="NCBI Taxonomy" id="379895"/>
    <lineage>
        <taxon>Bacteria</taxon>
        <taxon>Pseudomonadati</taxon>
        <taxon>Pseudomonadota</taxon>
        <taxon>Betaproteobacteria</taxon>
        <taxon>Burkholderiales</taxon>
        <taxon>Comamonadaceae</taxon>
        <taxon>Comamonas</taxon>
    </lineage>
</organism>
<dbReference type="Pfam" id="PF00576">
    <property type="entry name" value="Transthyretin"/>
    <property type="match status" value="1"/>
</dbReference>
<feature type="compositionally biased region" description="Polar residues" evidence="1">
    <location>
        <begin position="1"/>
        <end position="14"/>
    </location>
</feature>
<protein>
    <submittedName>
        <fullName evidence="3">5-hydroxyisourate hydrolase</fullName>
        <ecNumber evidence="3">3.5.2.17</ecNumber>
    </submittedName>
</protein>
<dbReference type="GO" id="GO:0033971">
    <property type="term" value="F:hydroxyisourate hydrolase activity"/>
    <property type="evidence" value="ECO:0007669"/>
    <property type="project" value="UniProtKB-EC"/>
</dbReference>
<gene>
    <name evidence="3" type="ORF">HNP33_001127</name>
</gene>
<dbReference type="PANTHER" id="PTHR10395:SF7">
    <property type="entry name" value="5-HYDROXYISOURATE HYDROLASE"/>
    <property type="match status" value="1"/>
</dbReference>
<evidence type="ECO:0000259" key="2">
    <source>
        <dbReference type="Pfam" id="PF00576"/>
    </source>
</evidence>
<evidence type="ECO:0000313" key="4">
    <source>
        <dbReference type="Proteomes" id="UP000562492"/>
    </source>
</evidence>
<reference evidence="3 4" key="1">
    <citation type="submission" date="2020-08" db="EMBL/GenBank/DDBJ databases">
        <title>Functional genomics of gut bacteria from endangered species of beetles.</title>
        <authorList>
            <person name="Carlos-Shanley C."/>
        </authorList>
    </citation>
    <scope>NUCLEOTIDE SEQUENCE [LARGE SCALE GENOMIC DNA]</scope>
    <source>
        <strain evidence="3 4">S00124</strain>
    </source>
</reference>